<feature type="compositionally biased region" description="Polar residues" evidence="1">
    <location>
        <begin position="325"/>
        <end position="334"/>
    </location>
</feature>
<proteinExistence type="predicted"/>
<accession>A0AAD7YBC2</accession>
<dbReference type="AlphaFoldDB" id="A0AAD7YBC2"/>
<sequence>MADILECLHKDLKEIRKYLIKIGPERRQGNISVLKLAAANSLYSQYTSLISNIQTDIKKGNIDDKSVEVINRYSSEFLCLYNEIIDLCSKDKERTITMNSETYFDLKIALNLLPVMNDDDDVTKKLIENIEYYDSILDKSECKKKFILFVLKSRLSQNAKLKLSSDYSSIEGLIKDMRQLLLPRKSPTALQTKLQRATQKNKSVADFGKEITELFVELTISQAEGDSTKYNVLKPINEKYAIKRFADGLGNDRLSTIIAARNFTSLKDAIQAAQDEEVSTSADSTEVLGMYQDKANTSEKTPNRFYRGRGRNSRQRGYYSRNYWRGQSTHSSQYNNNNSGSNTRPNRRGNYTGSRGQVSSNRGRAGAEGAHVIEAEADREPSESEGQVVTESLNHFFRS</sequence>
<evidence type="ECO:0000313" key="2">
    <source>
        <dbReference type="EMBL" id="KAJ8709932.1"/>
    </source>
</evidence>
<comment type="caution">
    <text evidence="2">The sequence shown here is derived from an EMBL/GenBank/DDBJ whole genome shotgun (WGS) entry which is preliminary data.</text>
</comment>
<feature type="compositionally biased region" description="Basic and acidic residues" evidence="1">
    <location>
        <begin position="371"/>
        <end position="382"/>
    </location>
</feature>
<protein>
    <submittedName>
        <fullName evidence="2">Uncharacterized protein</fullName>
    </submittedName>
</protein>
<name>A0AAD7YBC2_MYTSE</name>
<keyword evidence="3" id="KW-1185">Reference proteome</keyword>
<gene>
    <name evidence="2" type="ORF">PYW07_009298</name>
</gene>
<feature type="region of interest" description="Disordered" evidence="1">
    <location>
        <begin position="275"/>
        <end position="399"/>
    </location>
</feature>
<feature type="compositionally biased region" description="Low complexity" evidence="1">
    <location>
        <begin position="335"/>
        <end position="350"/>
    </location>
</feature>
<evidence type="ECO:0000313" key="3">
    <source>
        <dbReference type="Proteomes" id="UP001231518"/>
    </source>
</evidence>
<evidence type="ECO:0000256" key="1">
    <source>
        <dbReference type="SAM" id="MobiDB-lite"/>
    </source>
</evidence>
<feature type="compositionally biased region" description="Polar residues" evidence="1">
    <location>
        <begin position="384"/>
        <end position="393"/>
    </location>
</feature>
<reference evidence="2" key="1">
    <citation type="submission" date="2023-03" db="EMBL/GenBank/DDBJ databases">
        <title>Chromosome-level genomes of two armyworms, Mythimna separata and Mythimna loreyi, provide insights into the biosynthesis and reception of sex pheromones.</title>
        <authorList>
            <person name="Zhao H."/>
        </authorList>
    </citation>
    <scope>NUCLEOTIDE SEQUENCE</scope>
    <source>
        <strain evidence="2">BeijingLab</strain>
        <tissue evidence="2">Pupa</tissue>
    </source>
</reference>
<feature type="compositionally biased region" description="Polar residues" evidence="1">
    <location>
        <begin position="351"/>
        <end position="362"/>
    </location>
</feature>
<dbReference type="Proteomes" id="UP001231518">
    <property type="component" value="Chromosome 23"/>
</dbReference>
<dbReference type="EMBL" id="JARGEI010000023">
    <property type="protein sequence ID" value="KAJ8709932.1"/>
    <property type="molecule type" value="Genomic_DNA"/>
</dbReference>
<organism evidence="2 3">
    <name type="scientific">Mythimna separata</name>
    <name type="common">Oriental armyworm</name>
    <name type="synonym">Pseudaletia separata</name>
    <dbReference type="NCBI Taxonomy" id="271217"/>
    <lineage>
        <taxon>Eukaryota</taxon>
        <taxon>Metazoa</taxon>
        <taxon>Ecdysozoa</taxon>
        <taxon>Arthropoda</taxon>
        <taxon>Hexapoda</taxon>
        <taxon>Insecta</taxon>
        <taxon>Pterygota</taxon>
        <taxon>Neoptera</taxon>
        <taxon>Endopterygota</taxon>
        <taxon>Lepidoptera</taxon>
        <taxon>Glossata</taxon>
        <taxon>Ditrysia</taxon>
        <taxon>Noctuoidea</taxon>
        <taxon>Noctuidae</taxon>
        <taxon>Noctuinae</taxon>
        <taxon>Hadenini</taxon>
        <taxon>Mythimna</taxon>
    </lineage>
</organism>